<feature type="chain" id="PRO_5047454448" description="Secreted protein" evidence="1">
    <location>
        <begin position="28"/>
        <end position="50"/>
    </location>
</feature>
<comment type="caution">
    <text evidence="2">The sequence shown here is derived from an EMBL/GenBank/DDBJ whole genome shotgun (WGS) entry which is preliminary data.</text>
</comment>
<accession>A0ABU1TTZ2</accession>
<dbReference type="RefSeq" id="WP_310028212.1">
    <property type="nucleotide sequence ID" value="NZ_JAVDVI010000018.1"/>
</dbReference>
<evidence type="ECO:0000256" key="1">
    <source>
        <dbReference type="SAM" id="SignalP"/>
    </source>
</evidence>
<dbReference type="Proteomes" id="UP001255185">
    <property type="component" value="Unassembled WGS sequence"/>
</dbReference>
<feature type="signal peptide" evidence="1">
    <location>
        <begin position="1"/>
        <end position="27"/>
    </location>
</feature>
<protein>
    <recommendedName>
        <fullName evidence="4">Secreted protein</fullName>
    </recommendedName>
</protein>
<gene>
    <name evidence="2" type="ORF">J2X31_003336</name>
</gene>
<sequence length="50" mass="5507">MKTINFKILAYLAFALFAGFLTFSCGNCDDGNNFEDQQSTQVIDSLSVAH</sequence>
<reference evidence="2 3" key="1">
    <citation type="submission" date="2023-07" db="EMBL/GenBank/DDBJ databases">
        <title>Sorghum-associated microbial communities from plants grown in Nebraska, USA.</title>
        <authorList>
            <person name="Schachtman D."/>
        </authorList>
    </citation>
    <scope>NUCLEOTIDE SEQUENCE [LARGE SCALE GENOMIC DNA]</scope>
    <source>
        <strain evidence="2 3">3773</strain>
    </source>
</reference>
<name>A0ABU1TTZ2_9FLAO</name>
<organism evidence="2 3">
    <name type="scientific">Flavobacterium arsenatis</name>
    <dbReference type="NCBI Taxonomy" id="1484332"/>
    <lineage>
        <taxon>Bacteria</taxon>
        <taxon>Pseudomonadati</taxon>
        <taxon>Bacteroidota</taxon>
        <taxon>Flavobacteriia</taxon>
        <taxon>Flavobacteriales</taxon>
        <taxon>Flavobacteriaceae</taxon>
        <taxon>Flavobacterium</taxon>
    </lineage>
</organism>
<evidence type="ECO:0000313" key="3">
    <source>
        <dbReference type="Proteomes" id="UP001255185"/>
    </source>
</evidence>
<proteinExistence type="predicted"/>
<dbReference type="EMBL" id="JAVDVI010000018">
    <property type="protein sequence ID" value="MDR6969306.1"/>
    <property type="molecule type" value="Genomic_DNA"/>
</dbReference>
<evidence type="ECO:0008006" key="4">
    <source>
        <dbReference type="Google" id="ProtNLM"/>
    </source>
</evidence>
<evidence type="ECO:0000313" key="2">
    <source>
        <dbReference type="EMBL" id="MDR6969306.1"/>
    </source>
</evidence>
<keyword evidence="3" id="KW-1185">Reference proteome</keyword>
<keyword evidence="1" id="KW-0732">Signal</keyword>
<dbReference type="PROSITE" id="PS51257">
    <property type="entry name" value="PROKAR_LIPOPROTEIN"/>
    <property type="match status" value="1"/>
</dbReference>